<dbReference type="GO" id="GO:0016758">
    <property type="term" value="F:hexosyltransferase activity"/>
    <property type="evidence" value="ECO:0007669"/>
    <property type="project" value="TreeGrafter"/>
</dbReference>
<keyword evidence="4" id="KW-1185">Reference proteome</keyword>
<dbReference type="Pfam" id="PF00534">
    <property type="entry name" value="Glycos_transf_1"/>
    <property type="match status" value="1"/>
</dbReference>
<evidence type="ECO:0000259" key="1">
    <source>
        <dbReference type="Pfam" id="PF00534"/>
    </source>
</evidence>
<name>A0A495V774_9GAMM</name>
<dbReference type="AlphaFoldDB" id="A0A495V774"/>
<dbReference type="InterPro" id="IPR001296">
    <property type="entry name" value="Glyco_trans_1"/>
</dbReference>
<evidence type="ECO:0000313" key="4">
    <source>
        <dbReference type="Proteomes" id="UP000274556"/>
    </source>
</evidence>
<feature type="domain" description="Glycosyl transferase family 1" evidence="1">
    <location>
        <begin position="241"/>
        <end position="396"/>
    </location>
</feature>
<evidence type="ECO:0000313" key="3">
    <source>
        <dbReference type="EMBL" id="RKT45241.1"/>
    </source>
</evidence>
<dbReference type="Pfam" id="PF13579">
    <property type="entry name" value="Glyco_trans_4_4"/>
    <property type="match status" value="1"/>
</dbReference>
<reference evidence="3 4" key="1">
    <citation type="submission" date="2018-10" db="EMBL/GenBank/DDBJ databases">
        <title>Genomic Encyclopedia of Archaeal and Bacterial Type Strains, Phase II (KMG-II): from individual species to whole genera.</title>
        <authorList>
            <person name="Goeker M."/>
        </authorList>
    </citation>
    <scope>NUCLEOTIDE SEQUENCE [LARGE SCALE GENOMIC DNA]</scope>
    <source>
        <strain evidence="3 4">DSM 235</strain>
    </source>
</reference>
<feature type="domain" description="Glycosyltransferase subfamily 4-like N-terminal" evidence="2">
    <location>
        <begin position="59"/>
        <end position="227"/>
    </location>
</feature>
<dbReference type="SUPFAM" id="SSF53756">
    <property type="entry name" value="UDP-Glycosyltransferase/glycogen phosphorylase"/>
    <property type="match status" value="1"/>
</dbReference>
<comment type="caution">
    <text evidence="3">The sequence shown here is derived from an EMBL/GenBank/DDBJ whole genome shotgun (WGS) entry which is preliminary data.</text>
</comment>
<keyword evidence="3" id="KW-0808">Transferase</keyword>
<dbReference type="PANTHER" id="PTHR45947">
    <property type="entry name" value="SULFOQUINOVOSYL TRANSFERASE SQD2"/>
    <property type="match status" value="1"/>
</dbReference>
<dbReference type="InterPro" id="IPR028098">
    <property type="entry name" value="Glyco_trans_4-like_N"/>
</dbReference>
<organism evidence="3 4">
    <name type="scientific">Thiocapsa rosea</name>
    <dbReference type="NCBI Taxonomy" id="69360"/>
    <lineage>
        <taxon>Bacteria</taxon>
        <taxon>Pseudomonadati</taxon>
        <taxon>Pseudomonadota</taxon>
        <taxon>Gammaproteobacteria</taxon>
        <taxon>Chromatiales</taxon>
        <taxon>Chromatiaceae</taxon>
        <taxon>Thiocapsa</taxon>
    </lineage>
</organism>
<dbReference type="RefSeq" id="WP_211335046.1">
    <property type="nucleotide sequence ID" value="NZ_RBXL01000001.1"/>
</dbReference>
<accession>A0A495V774</accession>
<evidence type="ECO:0000259" key="2">
    <source>
        <dbReference type="Pfam" id="PF13579"/>
    </source>
</evidence>
<dbReference type="PANTHER" id="PTHR45947:SF3">
    <property type="entry name" value="SULFOQUINOVOSYL TRANSFERASE SQD2"/>
    <property type="match status" value="1"/>
</dbReference>
<dbReference type="InterPro" id="IPR050194">
    <property type="entry name" value="Glycosyltransferase_grp1"/>
</dbReference>
<protein>
    <submittedName>
        <fullName evidence="3">Glycosyltransferase involved in cell wall biosynthesis</fullName>
    </submittedName>
</protein>
<gene>
    <name evidence="3" type="ORF">BDD21_2667</name>
</gene>
<dbReference type="Proteomes" id="UP000274556">
    <property type="component" value="Unassembled WGS sequence"/>
</dbReference>
<dbReference type="Gene3D" id="3.40.50.2000">
    <property type="entry name" value="Glycogen Phosphorylase B"/>
    <property type="match status" value="2"/>
</dbReference>
<proteinExistence type="predicted"/>
<dbReference type="EMBL" id="RBXL01000001">
    <property type="protein sequence ID" value="RKT45241.1"/>
    <property type="molecule type" value="Genomic_DNA"/>
</dbReference>
<sequence length="434" mass="48098">MERLLLWCFPDDKKEPTWSRTLLLRCSLNGEKSMSRNAEPSAHGVRVIHTVPSLLRSAGGPTRTVTALCSELGRRGVHVDLVTENWIPLGADVNLLPPSEWVTTTLVQAHSAPFIRTLRSRVYRTALRQRCEAGRPQVFHNHGLWLPTNHAAADVAKERGLPLIISTRGMLEPWALSHRAWKKRLAWFLYQQRDLLTARVLHATAQQEADSLRRLGLRQPIALIPNGVELFASTEEAKPISSPRIALFVGRIHPVKGLIPLVDAWSRVRPRGWLMIIAGPDEGGHRAAVEERIQGADLSAAFELVGPVEGAEKAALYRSAELFLLPSFTENFGVAAAEALAAGVPVIATKGTPWAGLVQHRCGWWVDLGVDSLVSALEEATRTRREVLHEMGERGRAYAEGEFGWPGIAQEMLAVYRWMLGQGDRPECVQLDSE</sequence>